<organism evidence="2 3">
    <name type="scientific">Conger conger</name>
    <name type="common">Conger eel</name>
    <name type="synonym">Muraena conger</name>
    <dbReference type="NCBI Taxonomy" id="82655"/>
    <lineage>
        <taxon>Eukaryota</taxon>
        <taxon>Metazoa</taxon>
        <taxon>Chordata</taxon>
        <taxon>Craniata</taxon>
        <taxon>Vertebrata</taxon>
        <taxon>Euteleostomi</taxon>
        <taxon>Actinopterygii</taxon>
        <taxon>Neopterygii</taxon>
        <taxon>Teleostei</taxon>
        <taxon>Anguilliformes</taxon>
        <taxon>Congridae</taxon>
        <taxon>Conger</taxon>
    </lineage>
</organism>
<keyword evidence="3" id="KW-1185">Reference proteome</keyword>
<evidence type="ECO:0000256" key="1">
    <source>
        <dbReference type="SAM" id="MobiDB-lite"/>
    </source>
</evidence>
<feature type="region of interest" description="Disordered" evidence="1">
    <location>
        <begin position="43"/>
        <end position="65"/>
    </location>
</feature>
<gene>
    <name evidence="2" type="ORF">COCON_G00181440</name>
</gene>
<evidence type="ECO:0000313" key="3">
    <source>
        <dbReference type="Proteomes" id="UP001152803"/>
    </source>
</evidence>
<feature type="region of interest" description="Disordered" evidence="1">
    <location>
        <begin position="91"/>
        <end position="112"/>
    </location>
</feature>
<dbReference type="EMBL" id="JAFJMO010000013">
    <property type="protein sequence ID" value="KAJ8259132.1"/>
    <property type="molecule type" value="Genomic_DNA"/>
</dbReference>
<dbReference type="OrthoDB" id="10572409at2759"/>
<protein>
    <submittedName>
        <fullName evidence="2">Uncharacterized protein</fullName>
    </submittedName>
</protein>
<proteinExistence type="predicted"/>
<accession>A0A9Q1D6H2</accession>
<dbReference type="AlphaFoldDB" id="A0A9Q1D6H2"/>
<evidence type="ECO:0000313" key="2">
    <source>
        <dbReference type="EMBL" id="KAJ8259132.1"/>
    </source>
</evidence>
<feature type="compositionally biased region" description="Low complexity" evidence="1">
    <location>
        <begin position="100"/>
        <end position="112"/>
    </location>
</feature>
<feature type="compositionally biased region" description="Low complexity" evidence="1">
    <location>
        <begin position="43"/>
        <end position="55"/>
    </location>
</feature>
<name>A0A9Q1D6H2_CONCO</name>
<reference evidence="2" key="1">
    <citation type="journal article" date="2023" name="Science">
        <title>Genome structures resolve the early diversification of teleost fishes.</title>
        <authorList>
            <person name="Parey E."/>
            <person name="Louis A."/>
            <person name="Montfort J."/>
            <person name="Bouchez O."/>
            <person name="Roques C."/>
            <person name="Iampietro C."/>
            <person name="Lluch J."/>
            <person name="Castinel A."/>
            <person name="Donnadieu C."/>
            <person name="Desvignes T."/>
            <person name="Floi Bucao C."/>
            <person name="Jouanno E."/>
            <person name="Wen M."/>
            <person name="Mejri S."/>
            <person name="Dirks R."/>
            <person name="Jansen H."/>
            <person name="Henkel C."/>
            <person name="Chen W.J."/>
            <person name="Zahm M."/>
            <person name="Cabau C."/>
            <person name="Klopp C."/>
            <person name="Thompson A.W."/>
            <person name="Robinson-Rechavi M."/>
            <person name="Braasch I."/>
            <person name="Lecointre G."/>
            <person name="Bobe J."/>
            <person name="Postlethwait J.H."/>
            <person name="Berthelot C."/>
            <person name="Roest Crollius H."/>
            <person name="Guiguen Y."/>
        </authorList>
    </citation>
    <scope>NUCLEOTIDE SEQUENCE</scope>
    <source>
        <strain evidence="2">Concon-B</strain>
    </source>
</reference>
<dbReference type="Proteomes" id="UP001152803">
    <property type="component" value="Unassembled WGS sequence"/>
</dbReference>
<comment type="caution">
    <text evidence="2">The sequence shown here is derived from an EMBL/GenBank/DDBJ whole genome shotgun (WGS) entry which is preliminary data.</text>
</comment>
<sequence>MINPQLTARADRTWRLPRSVRETLMDSTTATAELGWTVYPTSGVSDSTSCSSADSKAQQPRSGWRNRGQLFLRGLRLSLVLAGQETCTTGSEVNKGLPSAGMATSAAACAPG</sequence>